<dbReference type="InterPro" id="IPR007192">
    <property type="entry name" value="APC8"/>
</dbReference>
<keyword evidence="6" id="KW-0131">Cell cycle</keyword>
<sequence length="624" mass="72116">MFGPGDPSGTREVPWAKNAELLIKPDEVIADLQWLTFECSRRCMNDTVAWAAEILAHCDDAMYQAFEASDLVLVVPPHPHEVIAENRYILLGRALMNTKELDRASYFFGKAKDRDEGARFLHYWARYLAILQLRLTEEGAIYEKRLALPNDQAQPVDDKQRGLYVGTLEDLHRTLLQELELPKLATKKKQEPPEADIFMEYLLGRVEATLGQFDTAWNRFANCIRREKRFWPAYEAIYKNSQGERHLKELINQFNESKQTYWLQNLFEMYALGKLGLFQESLQSAIGLLSSGLPNQPTLIQHIAFCHHDLYENIEAQEQYENVLKLDPARIHGMENYANSLFVLNMPSTLYQLLARFWGQRFKWEHCMITGNFHALRSDHFKAIRAFERAVRLNPFNSRPWTLIGHEYMELKMHPAAAMAYRRASELSPHDPAPFYGLATLYDIVKIYSHSLRYYKMAFNLRPYDSRMLVGLGEAFSKVGSFDEAKRCFMKAFLNGDVEGTALFLLGRVNERTGPIEETAKAYEKYLNAFGSIADEKDVHYVLRFLSNYSFERQNWQAAKFYAMLCMDHEETRPDGQKMLNDLSNVNGETEHAKMADQSTRHDVDTSQGTMDVADGDESLEFDD</sequence>
<dbReference type="GO" id="GO:0031145">
    <property type="term" value="P:anaphase-promoting complex-dependent catabolic process"/>
    <property type="evidence" value="ECO:0007669"/>
    <property type="project" value="TreeGrafter"/>
</dbReference>
<keyword evidence="2" id="KW-0677">Repeat</keyword>
<dbReference type="PANTHER" id="PTHR12558">
    <property type="entry name" value="CELL DIVISION CYCLE 16,23,27"/>
    <property type="match status" value="1"/>
</dbReference>
<dbReference type="PROSITE" id="PS50005">
    <property type="entry name" value="TPR"/>
    <property type="match status" value="1"/>
</dbReference>
<dbReference type="Pfam" id="PF04049">
    <property type="entry name" value="ANAPC8"/>
    <property type="match status" value="1"/>
</dbReference>
<dbReference type="SMART" id="SM00028">
    <property type="entry name" value="TPR"/>
    <property type="match status" value="6"/>
</dbReference>
<evidence type="ECO:0000256" key="1">
    <source>
        <dbReference type="ARBA" id="ARBA00022618"/>
    </source>
</evidence>
<evidence type="ECO:0000256" key="2">
    <source>
        <dbReference type="ARBA" id="ARBA00022737"/>
    </source>
</evidence>
<reference evidence="10" key="1">
    <citation type="submission" date="2023-06" db="EMBL/GenBank/DDBJ databases">
        <authorList>
            <person name="Delattre M."/>
        </authorList>
    </citation>
    <scope>NUCLEOTIDE SEQUENCE</scope>
    <source>
        <strain evidence="10">AF72</strain>
    </source>
</reference>
<proteinExistence type="predicted"/>
<evidence type="ECO:0000313" key="11">
    <source>
        <dbReference type="Proteomes" id="UP001177023"/>
    </source>
</evidence>
<keyword evidence="3" id="KW-0498">Mitosis</keyword>
<gene>
    <name evidence="10" type="ORF">MSPICULIGERA_LOCUS24577</name>
</gene>
<feature type="region of interest" description="Disordered" evidence="8">
    <location>
        <begin position="586"/>
        <end position="624"/>
    </location>
</feature>
<name>A0AA36GFP2_9BILA</name>
<feature type="non-terminal residue" evidence="10">
    <location>
        <position position="624"/>
    </location>
</feature>
<evidence type="ECO:0000256" key="3">
    <source>
        <dbReference type="ARBA" id="ARBA00022776"/>
    </source>
</evidence>
<accession>A0AA36GFP2</accession>
<dbReference type="GO" id="GO:0045842">
    <property type="term" value="P:positive regulation of mitotic metaphase/anaphase transition"/>
    <property type="evidence" value="ECO:0007669"/>
    <property type="project" value="TreeGrafter"/>
</dbReference>
<dbReference type="Gene3D" id="1.25.40.10">
    <property type="entry name" value="Tetratricopeptide repeat domain"/>
    <property type="match status" value="2"/>
</dbReference>
<protein>
    <recommendedName>
        <fullName evidence="9">Cdc23 domain-containing protein</fullName>
    </recommendedName>
</protein>
<evidence type="ECO:0000256" key="6">
    <source>
        <dbReference type="ARBA" id="ARBA00023306"/>
    </source>
</evidence>
<keyword evidence="1" id="KW-0132">Cell division</keyword>
<keyword evidence="4" id="KW-0833">Ubl conjugation pathway</keyword>
<organism evidence="10 11">
    <name type="scientific">Mesorhabditis spiculigera</name>
    <dbReference type="NCBI Taxonomy" id="96644"/>
    <lineage>
        <taxon>Eukaryota</taxon>
        <taxon>Metazoa</taxon>
        <taxon>Ecdysozoa</taxon>
        <taxon>Nematoda</taxon>
        <taxon>Chromadorea</taxon>
        <taxon>Rhabditida</taxon>
        <taxon>Rhabditina</taxon>
        <taxon>Rhabditomorpha</taxon>
        <taxon>Rhabditoidea</taxon>
        <taxon>Rhabditidae</taxon>
        <taxon>Mesorhabditinae</taxon>
        <taxon>Mesorhabditis</taxon>
    </lineage>
</organism>
<dbReference type="EMBL" id="CATQJA010002709">
    <property type="protein sequence ID" value="CAJ0586578.1"/>
    <property type="molecule type" value="Genomic_DNA"/>
</dbReference>
<feature type="domain" description="Cdc23" evidence="9">
    <location>
        <begin position="31"/>
        <end position="300"/>
    </location>
</feature>
<evidence type="ECO:0000256" key="5">
    <source>
        <dbReference type="ARBA" id="ARBA00022803"/>
    </source>
</evidence>
<evidence type="ECO:0000313" key="10">
    <source>
        <dbReference type="EMBL" id="CAJ0586578.1"/>
    </source>
</evidence>
<dbReference type="AlphaFoldDB" id="A0AA36GFP2"/>
<dbReference type="GO" id="GO:0016567">
    <property type="term" value="P:protein ubiquitination"/>
    <property type="evidence" value="ECO:0007669"/>
    <property type="project" value="TreeGrafter"/>
</dbReference>
<feature type="repeat" description="TPR" evidence="7">
    <location>
        <begin position="398"/>
        <end position="431"/>
    </location>
</feature>
<keyword evidence="5 7" id="KW-0802">TPR repeat</keyword>
<dbReference type="GO" id="GO:0005680">
    <property type="term" value="C:anaphase-promoting complex"/>
    <property type="evidence" value="ECO:0007669"/>
    <property type="project" value="InterPro"/>
</dbReference>
<dbReference type="PANTHER" id="PTHR12558:SF10">
    <property type="entry name" value="CELL DIVISION CYCLE PROTEIN 23 HOMOLOG"/>
    <property type="match status" value="1"/>
</dbReference>
<evidence type="ECO:0000259" key="9">
    <source>
        <dbReference type="Pfam" id="PF04049"/>
    </source>
</evidence>
<feature type="compositionally biased region" description="Acidic residues" evidence="8">
    <location>
        <begin position="614"/>
        <end position="624"/>
    </location>
</feature>
<evidence type="ECO:0000256" key="8">
    <source>
        <dbReference type="SAM" id="MobiDB-lite"/>
    </source>
</evidence>
<feature type="compositionally biased region" description="Basic and acidic residues" evidence="8">
    <location>
        <begin position="589"/>
        <end position="605"/>
    </location>
</feature>
<evidence type="ECO:0000256" key="7">
    <source>
        <dbReference type="PROSITE-ProRule" id="PRU00339"/>
    </source>
</evidence>
<dbReference type="Proteomes" id="UP001177023">
    <property type="component" value="Unassembled WGS sequence"/>
</dbReference>
<dbReference type="InterPro" id="IPR011990">
    <property type="entry name" value="TPR-like_helical_dom_sf"/>
</dbReference>
<dbReference type="InterPro" id="IPR019734">
    <property type="entry name" value="TPR_rpt"/>
</dbReference>
<keyword evidence="11" id="KW-1185">Reference proteome</keyword>
<dbReference type="GO" id="GO:0051301">
    <property type="term" value="P:cell division"/>
    <property type="evidence" value="ECO:0007669"/>
    <property type="project" value="UniProtKB-KW"/>
</dbReference>
<dbReference type="Pfam" id="PF13181">
    <property type="entry name" value="TPR_8"/>
    <property type="match status" value="2"/>
</dbReference>
<dbReference type="SUPFAM" id="SSF48452">
    <property type="entry name" value="TPR-like"/>
    <property type="match status" value="2"/>
</dbReference>
<evidence type="ECO:0000256" key="4">
    <source>
        <dbReference type="ARBA" id="ARBA00022786"/>
    </source>
</evidence>
<comment type="caution">
    <text evidence="10">The sequence shown here is derived from an EMBL/GenBank/DDBJ whole genome shotgun (WGS) entry which is preliminary data.</text>
</comment>